<evidence type="ECO:0000259" key="4">
    <source>
        <dbReference type="PROSITE" id="PS50949"/>
    </source>
</evidence>
<comment type="caution">
    <text evidence="5">The sequence shown here is derived from an EMBL/GenBank/DDBJ whole genome shotgun (WGS) entry which is preliminary data.</text>
</comment>
<dbReference type="Gene3D" id="1.10.10.10">
    <property type="entry name" value="Winged helix-like DNA-binding domain superfamily/Winged helix DNA-binding domain"/>
    <property type="match status" value="1"/>
</dbReference>
<dbReference type="SMART" id="SM00345">
    <property type="entry name" value="HTH_GNTR"/>
    <property type="match status" value="1"/>
</dbReference>
<dbReference type="AlphaFoldDB" id="A0A2W7N2Z5"/>
<accession>A0A2W7N2Z5</accession>
<keyword evidence="2" id="KW-0238">DNA-binding</keyword>
<dbReference type="CDD" id="cd07377">
    <property type="entry name" value="WHTH_GntR"/>
    <property type="match status" value="1"/>
</dbReference>
<organism evidence="5 6">
    <name type="scientific">Psychrobacillus insolitus</name>
    <dbReference type="NCBI Taxonomy" id="1461"/>
    <lineage>
        <taxon>Bacteria</taxon>
        <taxon>Bacillati</taxon>
        <taxon>Bacillota</taxon>
        <taxon>Bacilli</taxon>
        <taxon>Bacillales</taxon>
        <taxon>Bacillaceae</taxon>
        <taxon>Psychrobacillus</taxon>
    </lineage>
</organism>
<sequence length="167" mass="19008">MQKAYFLRRVGFLYLLFVLFTIEQMCYTNYITKGGGRDMFIEIKANSDVPIYIQLANQLIEGIARGELKPGESLPSVRAFAADLGMNMHTVNKAYHYLEEKEFIQIVAKSGVIIQPNKIPKATADQKQQLADQIRPILAEGIVLKLSEEEMVDMLRELVRDIKEGIQ</sequence>
<feature type="domain" description="HTH gntR-type" evidence="4">
    <location>
        <begin position="49"/>
        <end position="117"/>
    </location>
</feature>
<keyword evidence="6" id="KW-1185">Reference proteome</keyword>
<dbReference type="SUPFAM" id="SSF46785">
    <property type="entry name" value="Winged helix' DNA-binding domain"/>
    <property type="match status" value="1"/>
</dbReference>
<dbReference type="InterPro" id="IPR036388">
    <property type="entry name" value="WH-like_DNA-bd_sf"/>
</dbReference>
<evidence type="ECO:0000256" key="3">
    <source>
        <dbReference type="ARBA" id="ARBA00023163"/>
    </source>
</evidence>
<proteinExistence type="predicted"/>
<evidence type="ECO:0000313" key="6">
    <source>
        <dbReference type="Proteomes" id="UP000248646"/>
    </source>
</evidence>
<dbReference type="EMBL" id="QKZI01000008">
    <property type="protein sequence ID" value="PZX02934.1"/>
    <property type="molecule type" value="Genomic_DNA"/>
</dbReference>
<evidence type="ECO:0000256" key="1">
    <source>
        <dbReference type="ARBA" id="ARBA00023015"/>
    </source>
</evidence>
<keyword evidence="1" id="KW-0805">Transcription regulation</keyword>
<gene>
    <name evidence="5" type="ORF">C7437_10829</name>
</gene>
<dbReference type="Proteomes" id="UP000248646">
    <property type="component" value="Unassembled WGS sequence"/>
</dbReference>
<dbReference type="InterPro" id="IPR036390">
    <property type="entry name" value="WH_DNA-bd_sf"/>
</dbReference>
<dbReference type="Pfam" id="PF00392">
    <property type="entry name" value="GntR"/>
    <property type="match status" value="1"/>
</dbReference>
<name>A0A2W7N2Z5_9BACI</name>
<dbReference type="PANTHER" id="PTHR38445:SF12">
    <property type="entry name" value="GNTR-FAMILY TRANSCRIPTIONAL REGULATOR"/>
    <property type="match status" value="1"/>
</dbReference>
<dbReference type="GO" id="GO:0003677">
    <property type="term" value="F:DNA binding"/>
    <property type="evidence" value="ECO:0007669"/>
    <property type="project" value="UniProtKB-KW"/>
</dbReference>
<dbReference type="GO" id="GO:0003700">
    <property type="term" value="F:DNA-binding transcription factor activity"/>
    <property type="evidence" value="ECO:0007669"/>
    <property type="project" value="InterPro"/>
</dbReference>
<dbReference type="PROSITE" id="PS50949">
    <property type="entry name" value="HTH_GNTR"/>
    <property type="match status" value="1"/>
</dbReference>
<evidence type="ECO:0000313" key="5">
    <source>
        <dbReference type="EMBL" id="PZX02934.1"/>
    </source>
</evidence>
<keyword evidence="3" id="KW-0804">Transcription</keyword>
<reference evidence="5 6" key="1">
    <citation type="submission" date="2018-06" db="EMBL/GenBank/DDBJ databases">
        <title>Genomic Encyclopedia of Type Strains, Phase IV (KMG-IV): sequencing the most valuable type-strain genomes for metagenomic binning, comparative biology and taxonomic classification.</title>
        <authorList>
            <person name="Goeker M."/>
        </authorList>
    </citation>
    <scope>NUCLEOTIDE SEQUENCE [LARGE SCALE GENOMIC DNA]</scope>
    <source>
        <strain evidence="5 6">DSM 5</strain>
    </source>
</reference>
<dbReference type="InterPro" id="IPR000524">
    <property type="entry name" value="Tscrpt_reg_HTH_GntR"/>
</dbReference>
<protein>
    <submittedName>
        <fullName evidence="5">GntR family transcriptional regulator</fullName>
    </submittedName>
</protein>
<dbReference type="PANTHER" id="PTHR38445">
    <property type="entry name" value="HTH-TYPE TRANSCRIPTIONAL REPRESSOR YTRA"/>
    <property type="match status" value="1"/>
</dbReference>
<evidence type="ECO:0000256" key="2">
    <source>
        <dbReference type="ARBA" id="ARBA00023125"/>
    </source>
</evidence>